<dbReference type="Pfam" id="PF09581">
    <property type="entry name" value="Spore_III_AF"/>
    <property type="match status" value="1"/>
</dbReference>
<keyword evidence="1" id="KW-0472">Membrane</keyword>
<sequence>MEFITGWVTNIILFVLLATVIDMLLPSSAMQKYAKMTIGLLLIAVILSPILELFNKDFEGLLTVVTKDFQNGEGNNLENLTEIKKKEIQAEQDAYILKKMAVLLKTGVEEELIDKYQMEIAEIDIKGEQKGQARTPKDLNLQKISLVLVDAKEKNEAVEAVAKVEINTKRQVDQSSEAERVKGFLADKWSVDEEIIEIAGKKGGNVVEK</sequence>
<protein>
    <submittedName>
        <fullName evidence="2">Stage III sporulation protein AF</fullName>
    </submittedName>
</protein>
<proteinExistence type="predicted"/>
<evidence type="ECO:0000256" key="1">
    <source>
        <dbReference type="SAM" id="Phobius"/>
    </source>
</evidence>
<feature type="transmembrane region" description="Helical" evidence="1">
    <location>
        <begin position="37"/>
        <end position="54"/>
    </location>
</feature>
<dbReference type="NCBIfam" id="TIGR02896">
    <property type="entry name" value="spore_III_AF"/>
    <property type="match status" value="1"/>
</dbReference>
<name>A0A974NLL6_PERPY</name>
<evidence type="ECO:0000313" key="2">
    <source>
        <dbReference type="EMBL" id="QQT00003.1"/>
    </source>
</evidence>
<reference evidence="2 3" key="1">
    <citation type="submission" date="2021-01" db="EMBL/GenBank/DDBJ databases">
        <title>FDA dAtabase for Regulatory Grade micrObial Sequences (FDA-ARGOS): Supporting development and validation of Infectious Disease Dx tests.</title>
        <authorList>
            <person name="Nelson B."/>
            <person name="Plummer A."/>
            <person name="Tallon L."/>
            <person name="Sadzewicz L."/>
            <person name="Zhao X."/>
            <person name="Boylan J."/>
            <person name="Ott S."/>
            <person name="Bowen H."/>
            <person name="Vavikolanu K."/>
            <person name="Mehta A."/>
            <person name="Aluvathingal J."/>
            <person name="Nadendla S."/>
            <person name="Myers T."/>
            <person name="Yan Y."/>
            <person name="Sichtig H."/>
        </authorList>
    </citation>
    <scope>NUCLEOTIDE SEQUENCE [LARGE SCALE GENOMIC DNA]</scope>
    <source>
        <strain evidence="2 3">FDAARGOS_1161</strain>
    </source>
</reference>
<dbReference type="KEGG" id="ppsr:I6J18_20875"/>
<dbReference type="EMBL" id="CP068053">
    <property type="protein sequence ID" value="QQT00003.1"/>
    <property type="molecule type" value="Genomic_DNA"/>
</dbReference>
<organism evidence="2 3">
    <name type="scientific">Peribacillus psychrosaccharolyticus</name>
    <name type="common">Bacillus psychrosaccharolyticus</name>
    <dbReference type="NCBI Taxonomy" id="1407"/>
    <lineage>
        <taxon>Bacteria</taxon>
        <taxon>Bacillati</taxon>
        <taxon>Bacillota</taxon>
        <taxon>Bacilli</taxon>
        <taxon>Bacillales</taxon>
        <taxon>Bacillaceae</taxon>
        <taxon>Peribacillus</taxon>
    </lineage>
</organism>
<accession>A0A974NLL6</accession>
<dbReference type="InterPro" id="IPR014245">
    <property type="entry name" value="Spore_III_AF"/>
</dbReference>
<keyword evidence="1" id="KW-0812">Transmembrane</keyword>
<dbReference type="RefSeq" id="WP_040375696.1">
    <property type="nucleotide sequence ID" value="NZ_CP068053.1"/>
</dbReference>
<evidence type="ECO:0000313" key="3">
    <source>
        <dbReference type="Proteomes" id="UP000595254"/>
    </source>
</evidence>
<feature type="transmembrane region" description="Helical" evidence="1">
    <location>
        <begin position="6"/>
        <end position="25"/>
    </location>
</feature>
<gene>
    <name evidence="2" type="primary">spoIIIAF</name>
    <name evidence="2" type="ORF">I6J18_20875</name>
</gene>
<dbReference type="Proteomes" id="UP000595254">
    <property type="component" value="Chromosome"/>
</dbReference>
<keyword evidence="3" id="KW-1185">Reference proteome</keyword>
<dbReference type="AlphaFoldDB" id="A0A974NLL6"/>
<keyword evidence="1" id="KW-1133">Transmembrane helix</keyword>